<evidence type="ECO:0000256" key="1">
    <source>
        <dbReference type="SAM" id="MobiDB-lite"/>
    </source>
</evidence>
<dbReference type="InterPro" id="IPR052895">
    <property type="entry name" value="HetReg/Transcr_Mod"/>
</dbReference>
<evidence type="ECO:0000313" key="3">
    <source>
        <dbReference type="EMBL" id="KAF4624510.1"/>
    </source>
</evidence>
<dbReference type="PANTHER" id="PTHR24148:SF73">
    <property type="entry name" value="HET DOMAIN PROTEIN (AFU_ORTHOLOGUE AFUA_8G01020)"/>
    <property type="match status" value="1"/>
</dbReference>
<dbReference type="OrthoDB" id="3553147at2759"/>
<organism evidence="3 4">
    <name type="scientific">Cudoniella acicularis</name>
    <dbReference type="NCBI Taxonomy" id="354080"/>
    <lineage>
        <taxon>Eukaryota</taxon>
        <taxon>Fungi</taxon>
        <taxon>Dikarya</taxon>
        <taxon>Ascomycota</taxon>
        <taxon>Pezizomycotina</taxon>
        <taxon>Leotiomycetes</taxon>
        <taxon>Helotiales</taxon>
        <taxon>Tricladiaceae</taxon>
        <taxon>Cudoniella</taxon>
    </lineage>
</organism>
<gene>
    <name evidence="3" type="ORF">G7Y89_g13661</name>
</gene>
<dbReference type="EMBL" id="JAAMPI010001634">
    <property type="protein sequence ID" value="KAF4624510.1"/>
    <property type="molecule type" value="Genomic_DNA"/>
</dbReference>
<proteinExistence type="predicted"/>
<feature type="region of interest" description="Disordered" evidence="1">
    <location>
        <begin position="579"/>
        <end position="611"/>
    </location>
</feature>
<protein>
    <recommendedName>
        <fullName evidence="2">Heterokaryon incompatibility domain-containing protein</fullName>
    </recommendedName>
</protein>
<dbReference type="PANTHER" id="PTHR24148">
    <property type="entry name" value="ANKYRIN REPEAT DOMAIN-CONTAINING PROTEIN 39 HOMOLOG-RELATED"/>
    <property type="match status" value="1"/>
</dbReference>
<name>A0A8H4VY11_9HELO</name>
<dbReference type="InterPro" id="IPR010730">
    <property type="entry name" value="HET"/>
</dbReference>
<dbReference type="AlphaFoldDB" id="A0A8H4VY11"/>
<accession>A0A8H4VY11</accession>
<dbReference type="Proteomes" id="UP000566819">
    <property type="component" value="Unassembled WGS sequence"/>
</dbReference>
<comment type="caution">
    <text evidence="3">The sequence shown here is derived from an EMBL/GenBank/DDBJ whole genome shotgun (WGS) entry which is preliminary data.</text>
</comment>
<feature type="domain" description="Heterokaryon incompatibility" evidence="2">
    <location>
        <begin position="50"/>
        <end position="182"/>
    </location>
</feature>
<feature type="compositionally biased region" description="Polar residues" evidence="1">
    <location>
        <begin position="580"/>
        <end position="589"/>
    </location>
</feature>
<dbReference type="Pfam" id="PF06985">
    <property type="entry name" value="HET"/>
    <property type="match status" value="1"/>
</dbReference>
<evidence type="ECO:0000313" key="4">
    <source>
        <dbReference type="Proteomes" id="UP000566819"/>
    </source>
</evidence>
<evidence type="ECO:0000259" key="2">
    <source>
        <dbReference type="Pfam" id="PF06985"/>
    </source>
</evidence>
<sequence length="611" mass="70580">METSATAYSSCLVDRSTAQIRLVHLQPRASSDHIQCTLHLGDLNDDRCIYEALSYEWGDAQRPRSSIKLDGKDFFVRENLYWALSYLRQDIGHRTIWIDAICINQENENERNHQAEQTANFLDHFYGGTVDRISGGDSVRPAPFWKAYSAQEKRIPDCTLECRFLLQLCRRTYWTRLWIIQELVLARRIFLCFGNHRIPWDHVEAFFQSLPLLNIPVSSSAWVELKRFDIKRPKGTESSSQFLSKDRRIYQMAVHTVRMLYETTVAKILRQRKYISLQGLTLLDLFQTYREASCADVRDKLFGVHSMSRSCCQRGLTVDYSRSPAELCNLLLQHHIQLHSTNVYRLAIAALQTFGTENTLWQYSLSSDVYNTQLAEELMENREPVLIGLNCRIVGSWTWVHRHDSIKNTARQVRIRCVPRNYERTSFDRHSLWELHEIELNFCGGAITSEICFFDENFTEAEDSRNGNTEVMALLRIFWFEYLIVRLDGRIVVPIARILDQRALFNSLQLSVTETVLLDCSGFEALCKLSFGFCHLVPAKSYIESGNLLHTARLSSARNSPDSQKTTALFAGLQDLPATPLNTGGSLQPSIYPRNRRNKRGQPSRPLRRDD</sequence>
<keyword evidence="4" id="KW-1185">Reference proteome</keyword>
<reference evidence="3 4" key="1">
    <citation type="submission" date="2020-03" db="EMBL/GenBank/DDBJ databases">
        <title>Draft Genome Sequence of Cudoniella acicularis.</title>
        <authorList>
            <person name="Buettner E."/>
            <person name="Kellner H."/>
        </authorList>
    </citation>
    <scope>NUCLEOTIDE SEQUENCE [LARGE SCALE GENOMIC DNA]</scope>
    <source>
        <strain evidence="3 4">DSM 108380</strain>
    </source>
</reference>